<dbReference type="Gene3D" id="2.40.160.130">
    <property type="entry name" value="Capsule assembly protein Wzi"/>
    <property type="match status" value="1"/>
</dbReference>
<dbReference type="EMBL" id="BMYF01000008">
    <property type="protein sequence ID" value="GHB35762.1"/>
    <property type="molecule type" value="Genomic_DNA"/>
</dbReference>
<gene>
    <name evidence="1" type="ORF">GCM10008106_16570</name>
</gene>
<reference evidence="1" key="1">
    <citation type="journal article" date="2014" name="Int. J. Syst. Evol. Microbiol.">
        <title>Complete genome sequence of Corynebacterium casei LMG S-19264T (=DSM 44701T), isolated from a smear-ripened cheese.</title>
        <authorList>
            <consortium name="US DOE Joint Genome Institute (JGI-PGF)"/>
            <person name="Walter F."/>
            <person name="Albersmeier A."/>
            <person name="Kalinowski J."/>
            <person name="Ruckert C."/>
        </authorList>
    </citation>
    <scope>NUCLEOTIDE SEQUENCE</scope>
    <source>
        <strain evidence="1">KCTC 23224</strain>
    </source>
</reference>
<dbReference type="InterPro" id="IPR038636">
    <property type="entry name" value="Wzi_sf"/>
</dbReference>
<sequence>MKKIVLLGWALALFTQIQVFGQGAYIPFNRDYYHLVERYELLEGHNNPTFHTGFKPYRRDHIGIYLDSLSQSPSIQSAADRFNLAYLANDNWEFVEQETADSQTPLLKHFYQKPSDFYHYRDDVFDIHVNPVIHLAAGREPGFDNFRLRNSRGLEFRGSIDRKIAFYAHMTTNQVIFPSWVKDYIEHSGAVPGEGFWKRYNQEGYGFFSAMGHISFDVSKHIQAQIGHDRNFVGEGFRSMILSDFSNPYMFVKLNTNIWKLHLTNVWGQMTADVTYDFAGRPTDDRYPQKWFAMHRLGANIGKRLNIGIFESVMMNQFSVNYLNPIIFYRWVEHQLGSPDKIMLGTDAKWNFAKGMQLYGQFALDEFVFGEFFGIDGRQSSRNKYGLQAGYKYINAFKVNNLDLQLEYNQARPYTYQEKFDFQSFTNYRTPLTHPLGANFREAIGILRYQPIPRLQTNLTGMYQFFGDDPSSDVNFGRDLLKNRLNTNTGIGLFGHRIGQGIENQVVMAQFTASYMWKQNIFLDFSHTYRRQTAQNLDAPLVSNLTNLALRINMVRKDYLF</sequence>
<name>A0A8J3CYL7_9BACT</name>
<comment type="caution">
    <text evidence="1">The sequence shown here is derived from an EMBL/GenBank/DDBJ whole genome shotgun (WGS) entry which is preliminary data.</text>
</comment>
<protein>
    <recommendedName>
        <fullName evidence="3">Capsule assembly protein Wzi</fullName>
    </recommendedName>
</protein>
<dbReference type="Proteomes" id="UP000642809">
    <property type="component" value="Unassembled WGS sequence"/>
</dbReference>
<evidence type="ECO:0000313" key="2">
    <source>
        <dbReference type="Proteomes" id="UP000642809"/>
    </source>
</evidence>
<dbReference type="AlphaFoldDB" id="A0A8J3CYL7"/>
<organism evidence="1 2">
    <name type="scientific">Mongoliitalea lutea</name>
    <dbReference type="NCBI Taxonomy" id="849756"/>
    <lineage>
        <taxon>Bacteria</taxon>
        <taxon>Pseudomonadati</taxon>
        <taxon>Bacteroidota</taxon>
        <taxon>Cytophagia</taxon>
        <taxon>Cytophagales</taxon>
        <taxon>Cyclobacteriaceae</taxon>
        <taxon>Mongoliitalea</taxon>
    </lineage>
</organism>
<evidence type="ECO:0000313" key="1">
    <source>
        <dbReference type="EMBL" id="GHB35762.1"/>
    </source>
</evidence>
<keyword evidence="2" id="KW-1185">Reference proteome</keyword>
<accession>A0A8J3CYL7</accession>
<evidence type="ECO:0008006" key="3">
    <source>
        <dbReference type="Google" id="ProtNLM"/>
    </source>
</evidence>
<reference evidence="1" key="2">
    <citation type="submission" date="2020-09" db="EMBL/GenBank/DDBJ databases">
        <authorList>
            <person name="Sun Q."/>
            <person name="Kim S."/>
        </authorList>
    </citation>
    <scope>NUCLEOTIDE SEQUENCE</scope>
    <source>
        <strain evidence="1">KCTC 23224</strain>
    </source>
</reference>
<dbReference type="RefSeq" id="WP_189580612.1">
    <property type="nucleotide sequence ID" value="NZ_BMYF01000008.1"/>
</dbReference>
<proteinExistence type="predicted"/>